<reference evidence="2" key="1">
    <citation type="submission" date="2006-08" db="EMBL/GenBank/DDBJ databases">
        <title>Complete sequence of Chromosome1 of Shewanella sp. MR-7.</title>
        <authorList>
            <consortium name="US DOE Joint Genome Institute"/>
            <person name="Copeland A."/>
            <person name="Lucas S."/>
            <person name="Lapidus A."/>
            <person name="Barry K."/>
            <person name="Detter J.C."/>
            <person name="Glavina del Rio T."/>
            <person name="Hammon N."/>
            <person name="Israni S."/>
            <person name="Dalin E."/>
            <person name="Tice H."/>
            <person name="Pitluck S."/>
            <person name="Kiss H."/>
            <person name="Brettin T."/>
            <person name="Bruce D."/>
            <person name="Han C."/>
            <person name="Tapia R."/>
            <person name="Gilna P."/>
            <person name="Schmutz J."/>
            <person name="Larimer F."/>
            <person name="Land M."/>
            <person name="Hauser L."/>
            <person name="Kyrpides N."/>
            <person name="Mikhailova N."/>
            <person name="Nealson K."/>
            <person name="Konstantinidis K."/>
            <person name="Klappenbach J."/>
            <person name="Tiedje J."/>
            <person name="Richardson P."/>
        </authorList>
    </citation>
    <scope>NUCLEOTIDE SEQUENCE</scope>
    <source>
        <strain evidence="2">MR-7</strain>
    </source>
</reference>
<dbReference type="Pfam" id="PF12571">
    <property type="entry name" value="Phage_tail_fib"/>
    <property type="match status" value="1"/>
</dbReference>
<dbReference type="KEGG" id="shm:Shewmr7_0740"/>
<dbReference type="EMBL" id="CP000444">
    <property type="protein sequence ID" value="ABI41740.1"/>
    <property type="molecule type" value="Genomic_DNA"/>
</dbReference>
<dbReference type="InterPro" id="IPR022225">
    <property type="entry name" value="Phage_tail_fibre_N"/>
</dbReference>
<feature type="domain" description="Phage tail fibre protein N-terminal" evidence="1">
    <location>
        <begin position="3"/>
        <end position="156"/>
    </location>
</feature>
<dbReference type="HOGENOM" id="CLU_350177_0_0_6"/>
<organism evidence="2">
    <name type="scientific">Shewanella sp. (strain MR-7)</name>
    <dbReference type="NCBI Taxonomy" id="60481"/>
    <lineage>
        <taxon>Bacteria</taxon>
        <taxon>Pseudomonadati</taxon>
        <taxon>Pseudomonadota</taxon>
        <taxon>Gammaproteobacteria</taxon>
        <taxon>Alteromonadales</taxon>
        <taxon>Shewanellaceae</taxon>
        <taxon>Shewanella</taxon>
    </lineage>
</organism>
<evidence type="ECO:0000313" key="2">
    <source>
        <dbReference type="EMBL" id="ABI41740.1"/>
    </source>
</evidence>
<evidence type="ECO:0000259" key="1">
    <source>
        <dbReference type="Pfam" id="PF12571"/>
    </source>
</evidence>
<protein>
    <recommendedName>
        <fullName evidence="1">Phage tail fibre protein N-terminal domain-containing protein</fullName>
    </recommendedName>
</protein>
<gene>
    <name evidence="2" type="ordered locus">Shewmr7_0740</name>
</gene>
<name>Q0HYR5_SHESR</name>
<proteinExistence type="predicted"/>
<accession>Q0HYR5</accession>
<dbReference type="AlphaFoldDB" id="Q0HYR5"/>
<sequence>MASVITIAGEQLFAAKAQANEQLDIDTFIFANVPNQDPSAPINREEGIPTAHIVYQQNVQQVGRVNDNVVVYSTVLDSITGPFEFNWVGLYSSVNQKLVAINHVPTVTKTVTAPGEAGNTLNRNFGIEYSGIAALTNITVDAETWQLNFTARLSGMDKLTQQLAADMNGKDWFIDDGLKVVPRATANTFSVTPGVGYVSGLRVELKQEHILIVQSYPQFVYVDAWFSGNANSTWSPQLAFTVTNTEMDDYIDPSGTQHYVYKLAVINAADDVGDLRIEGVQANKEWVKNLSPSTFSTDWTFDSAQEMKAFNKLSSGEKCRTFGYKNINDGGGSIYVIVNDELESDDGNIILLNNGLFAVRINKDFVKSSEYGASEIDSTSEINGALNGSRFLTIDVDVSCKNVAPKKGSVIDISKSILLPVNSDNGDAVISNEGQDKLLISGNGLISGNKHQQAGENQHKLIHLSTNDSKVHGIELGWNYSKESPTESINCVSMEGDRNIMSALRLSSWSQEGLVLKNSKYCTVNNIVANDEDSDSWSAVQIHGSHNLIDSIITKNTGASSVGCDSQHSIVNNIISDTIRYHNGVNFGHENKTADYSVASNIIITNLNDEVNPNAAGLSVSNGTKYISVNNFSMKNPTQNKANKGINISNGGANNQLSNTVIDGAVTGVNLYSCEYTSVCNMMLMNCDYGINKNDDSILQMINVDLSGSLVQLTGAGATQKTRAVNAIFDRNDSFSGGISLTSISFPYRVSTKNMREFSTLVIEPSNANGAKALVYVSVRANGYFEINVAGTVDSGAHIRWRIV</sequence>